<evidence type="ECO:0000313" key="2">
    <source>
        <dbReference type="Proteomes" id="UP001201449"/>
    </source>
</evidence>
<keyword evidence="2" id="KW-1185">Reference proteome</keyword>
<name>A0ABS9BVN1_9BACT</name>
<sequence length="211" mass="23966">MVRILLLLPFLILASCSNEKELPEPTCEVSYLYAISGEPTSLTPITGVLWVEFLDSENLETQIRSLFDRYEFLDEKLFPVGNFSIRVPFGLTSKECDDLYQSLEILNQDEFVAAATPRFRLDRNGINDQIPWTLVNGISIHPNNEGDIPAILEWAFDNGLDWESSTYSTQSFVVKDVKTGFEPLEIAIKAQKELDVSWAAANFIVPIMRWP</sequence>
<dbReference type="Proteomes" id="UP001201449">
    <property type="component" value="Unassembled WGS sequence"/>
</dbReference>
<accession>A0ABS9BVN1</accession>
<comment type="caution">
    <text evidence="1">The sequence shown here is derived from an EMBL/GenBank/DDBJ whole genome shotgun (WGS) entry which is preliminary data.</text>
</comment>
<dbReference type="EMBL" id="JAKEVZ010000008">
    <property type="protein sequence ID" value="MCF1751769.1"/>
    <property type="molecule type" value="Genomic_DNA"/>
</dbReference>
<gene>
    <name evidence="1" type="ORF">L0U89_11880</name>
</gene>
<proteinExistence type="predicted"/>
<dbReference type="PROSITE" id="PS51257">
    <property type="entry name" value="PROKAR_LIPOPROTEIN"/>
    <property type="match status" value="1"/>
</dbReference>
<reference evidence="1 2" key="1">
    <citation type="submission" date="2022-01" db="EMBL/GenBank/DDBJ databases">
        <title>Mariniradius saccharolyticus sp. nov., isolated from sediment of a river.</title>
        <authorList>
            <person name="Liu H."/>
        </authorList>
    </citation>
    <scope>NUCLEOTIDE SEQUENCE [LARGE SCALE GENOMIC DNA]</scope>
    <source>
        <strain evidence="1 2">RY-2</strain>
    </source>
</reference>
<dbReference type="RefSeq" id="WP_234861717.1">
    <property type="nucleotide sequence ID" value="NZ_JAKEVZ010000008.1"/>
</dbReference>
<protein>
    <submittedName>
        <fullName evidence="1">Uncharacterized protein</fullName>
    </submittedName>
</protein>
<evidence type="ECO:0000313" key="1">
    <source>
        <dbReference type="EMBL" id="MCF1751769.1"/>
    </source>
</evidence>
<organism evidence="1 2">
    <name type="scientific">Mariniradius sediminis</name>
    <dbReference type="NCBI Taxonomy" id="2909237"/>
    <lineage>
        <taxon>Bacteria</taxon>
        <taxon>Pseudomonadati</taxon>
        <taxon>Bacteroidota</taxon>
        <taxon>Cytophagia</taxon>
        <taxon>Cytophagales</taxon>
        <taxon>Cyclobacteriaceae</taxon>
        <taxon>Mariniradius</taxon>
    </lineage>
</organism>